<evidence type="ECO:0000256" key="3">
    <source>
        <dbReference type="ARBA" id="ARBA00023015"/>
    </source>
</evidence>
<gene>
    <name evidence="7" type="ORF">SAMN05444354_1211</name>
</gene>
<organism evidence="7 8">
    <name type="scientific">Stigmatella aurantiaca</name>
    <dbReference type="NCBI Taxonomy" id="41"/>
    <lineage>
        <taxon>Bacteria</taxon>
        <taxon>Pseudomonadati</taxon>
        <taxon>Myxococcota</taxon>
        <taxon>Myxococcia</taxon>
        <taxon>Myxococcales</taxon>
        <taxon>Cystobacterineae</taxon>
        <taxon>Archangiaceae</taxon>
        <taxon>Stigmatella</taxon>
    </lineage>
</organism>
<dbReference type="RefSeq" id="WP_245768911.1">
    <property type="nucleotide sequence ID" value="NZ_FOAP01000021.1"/>
</dbReference>
<proteinExistence type="predicted"/>
<dbReference type="InterPro" id="IPR007889">
    <property type="entry name" value="HTH_Psq"/>
</dbReference>
<accession>A0A1H8ADM0</accession>
<keyword evidence="2" id="KW-0597">Phosphoprotein</keyword>
<feature type="domain" description="HTH psq-type" evidence="6">
    <location>
        <begin position="1"/>
        <end position="52"/>
    </location>
</feature>
<feature type="region of interest" description="Disordered" evidence="5">
    <location>
        <begin position="48"/>
        <end position="67"/>
    </location>
</feature>
<evidence type="ECO:0000259" key="6">
    <source>
        <dbReference type="PROSITE" id="PS50960"/>
    </source>
</evidence>
<evidence type="ECO:0000256" key="2">
    <source>
        <dbReference type="ARBA" id="ARBA00022553"/>
    </source>
</evidence>
<dbReference type="InterPro" id="IPR051839">
    <property type="entry name" value="RD_transcriptional_regulator"/>
</dbReference>
<dbReference type="EMBL" id="FOAP01000021">
    <property type="protein sequence ID" value="SEM68024.1"/>
    <property type="molecule type" value="Genomic_DNA"/>
</dbReference>
<dbReference type="Pfam" id="PF01527">
    <property type="entry name" value="HTH_Tnp_1"/>
    <property type="match status" value="1"/>
</dbReference>
<keyword evidence="8" id="KW-1185">Reference proteome</keyword>
<dbReference type="GO" id="GO:0003677">
    <property type="term" value="F:DNA binding"/>
    <property type="evidence" value="ECO:0007669"/>
    <property type="project" value="InterPro"/>
</dbReference>
<evidence type="ECO:0000256" key="4">
    <source>
        <dbReference type="ARBA" id="ARBA00023163"/>
    </source>
</evidence>
<dbReference type="AlphaFoldDB" id="A0A1H8ADM0"/>
<evidence type="ECO:0000256" key="1">
    <source>
        <dbReference type="ARBA" id="ARBA00022473"/>
    </source>
</evidence>
<dbReference type="GO" id="GO:0004803">
    <property type="term" value="F:transposase activity"/>
    <property type="evidence" value="ECO:0007669"/>
    <property type="project" value="InterPro"/>
</dbReference>
<keyword evidence="3" id="KW-0805">Transcription regulation</keyword>
<dbReference type="Proteomes" id="UP000182719">
    <property type="component" value="Unassembled WGS sequence"/>
</dbReference>
<name>A0A1H8ADM0_STIAU</name>
<dbReference type="InterPro" id="IPR009057">
    <property type="entry name" value="Homeodomain-like_sf"/>
</dbReference>
<feature type="non-terminal residue" evidence="7">
    <location>
        <position position="120"/>
    </location>
</feature>
<keyword evidence="1" id="KW-0217">Developmental protein</keyword>
<dbReference type="SUPFAM" id="SSF46689">
    <property type="entry name" value="Homeodomain-like"/>
    <property type="match status" value="1"/>
</dbReference>
<protein>
    <submittedName>
        <fullName evidence="7">Transposase</fullName>
    </submittedName>
</protein>
<evidence type="ECO:0000256" key="5">
    <source>
        <dbReference type="SAM" id="MobiDB-lite"/>
    </source>
</evidence>
<dbReference type="PANTHER" id="PTHR33215">
    <property type="entry name" value="PROTEIN DISTAL ANTENNA"/>
    <property type="match status" value="1"/>
</dbReference>
<sequence length="120" mass="13909">MERRKRRQFTEEFKAEAVRLARESGKSLPQVAKDLDLTESALRQWVQHAERSEAPAGPEPLSQSEREELLQLRRENRQLLMERDFLKKAAVHSIGQRNACCSLAAGVVKPRVFRGRWLSR</sequence>
<keyword evidence="4" id="KW-0804">Transcription</keyword>
<reference evidence="8" key="1">
    <citation type="submission" date="2016-10" db="EMBL/GenBank/DDBJ databases">
        <authorList>
            <person name="Varghese N."/>
            <person name="Submissions S."/>
        </authorList>
    </citation>
    <scope>NUCLEOTIDE SEQUENCE [LARGE SCALE GENOMIC DNA]</scope>
    <source>
        <strain evidence="8">DSM 17044</strain>
    </source>
</reference>
<dbReference type="GO" id="GO:0006313">
    <property type="term" value="P:DNA transposition"/>
    <property type="evidence" value="ECO:0007669"/>
    <property type="project" value="InterPro"/>
</dbReference>
<evidence type="ECO:0000313" key="8">
    <source>
        <dbReference type="Proteomes" id="UP000182719"/>
    </source>
</evidence>
<dbReference type="PANTHER" id="PTHR33215:SF13">
    <property type="entry name" value="PROTEIN DISTAL ANTENNA"/>
    <property type="match status" value="1"/>
</dbReference>
<dbReference type="InterPro" id="IPR002514">
    <property type="entry name" value="Transposase_8"/>
</dbReference>
<dbReference type="Gene3D" id="1.10.10.60">
    <property type="entry name" value="Homeodomain-like"/>
    <property type="match status" value="1"/>
</dbReference>
<evidence type="ECO:0000313" key="7">
    <source>
        <dbReference type="EMBL" id="SEM68024.1"/>
    </source>
</evidence>
<dbReference type="PROSITE" id="PS50960">
    <property type="entry name" value="HTH_PSQ"/>
    <property type="match status" value="1"/>
</dbReference>